<dbReference type="Proteomes" id="UP000015105">
    <property type="component" value="Chromosome 7D"/>
</dbReference>
<reference evidence="1" key="5">
    <citation type="journal article" date="2021" name="G3 (Bethesda)">
        <title>Aegilops tauschii genome assembly Aet v5.0 features greater sequence contiguity and improved annotation.</title>
        <authorList>
            <person name="Wang L."/>
            <person name="Zhu T."/>
            <person name="Rodriguez J.C."/>
            <person name="Deal K.R."/>
            <person name="Dubcovsky J."/>
            <person name="McGuire P.E."/>
            <person name="Lux T."/>
            <person name="Spannagl M."/>
            <person name="Mayer K.F.X."/>
            <person name="Baldrich P."/>
            <person name="Meyers B.C."/>
            <person name="Huo N."/>
            <person name="Gu Y.Q."/>
            <person name="Zhou H."/>
            <person name="Devos K.M."/>
            <person name="Bennetzen J.L."/>
            <person name="Unver T."/>
            <person name="Budak H."/>
            <person name="Gulick P.J."/>
            <person name="Galiba G."/>
            <person name="Kalapos B."/>
            <person name="Nelson D.R."/>
            <person name="Li P."/>
            <person name="You F.M."/>
            <person name="Luo M.C."/>
            <person name="Dvorak J."/>
        </authorList>
    </citation>
    <scope>NUCLEOTIDE SEQUENCE [LARGE SCALE GENOMIC DNA]</scope>
    <source>
        <strain evidence="1">cv. AL8/78</strain>
    </source>
</reference>
<dbReference type="Gramene" id="AET7Gv20491800.3">
    <property type="protein sequence ID" value="AET7Gv20491800.3"/>
    <property type="gene ID" value="AET7Gv20491800"/>
</dbReference>
<accession>A0A453R7N6</accession>
<reference evidence="2" key="2">
    <citation type="journal article" date="2017" name="Nat. Plants">
        <title>The Aegilops tauschii genome reveals multiple impacts of transposons.</title>
        <authorList>
            <person name="Zhao G."/>
            <person name="Zou C."/>
            <person name="Li K."/>
            <person name="Wang K."/>
            <person name="Li T."/>
            <person name="Gao L."/>
            <person name="Zhang X."/>
            <person name="Wang H."/>
            <person name="Yang Z."/>
            <person name="Liu X."/>
            <person name="Jiang W."/>
            <person name="Mao L."/>
            <person name="Kong X."/>
            <person name="Jiao Y."/>
            <person name="Jia J."/>
        </authorList>
    </citation>
    <scope>NUCLEOTIDE SEQUENCE [LARGE SCALE GENOMIC DNA]</scope>
    <source>
        <strain evidence="2">cv. AL8/78</strain>
    </source>
</reference>
<organism evidence="1 2">
    <name type="scientific">Aegilops tauschii subsp. strangulata</name>
    <name type="common">Goatgrass</name>
    <dbReference type="NCBI Taxonomy" id="200361"/>
    <lineage>
        <taxon>Eukaryota</taxon>
        <taxon>Viridiplantae</taxon>
        <taxon>Streptophyta</taxon>
        <taxon>Embryophyta</taxon>
        <taxon>Tracheophyta</taxon>
        <taxon>Spermatophyta</taxon>
        <taxon>Magnoliopsida</taxon>
        <taxon>Liliopsida</taxon>
        <taxon>Poales</taxon>
        <taxon>Poaceae</taxon>
        <taxon>BOP clade</taxon>
        <taxon>Pooideae</taxon>
        <taxon>Triticodae</taxon>
        <taxon>Triticeae</taxon>
        <taxon>Triticinae</taxon>
        <taxon>Aegilops</taxon>
    </lineage>
</organism>
<dbReference type="AlphaFoldDB" id="A0A453R7N6"/>
<evidence type="ECO:0000313" key="1">
    <source>
        <dbReference type="EnsemblPlants" id="AET7Gv20491800.3"/>
    </source>
</evidence>
<proteinExistence type="predicted"/>
<sequence>GWQLQAFGASPLETAKAELVTSIGENSQLLPYGQIRPSSTAVFVLICPQIPLSCP</sequence>
<reference evidence="1" key="4">
    <citation type="submission" date="2019-03" db="UniProtKB">
        <authorList>
            <consortium name="EnsemblPlants"/>
        </authorList>
    </citation>
    <scope>IDENTIFICATION</scope>
</reference>
<reference evidence="2" key="1">
    <citation type="journal article" date="2014" name="Science">
        <title>Ancient hybridizations among the ancestral genomes of bread wheat.</title>
        <authorList>
            <consortium name="International Wheat Genome Sequencing Consortium,"/>
            <person name="Marcussen T."/>
            <person name="Sandve S.R."/>
            <person name="Heier L."/>
            <person name="Spannagl M."/>
            <person name="Pfeifer M."/>
            <person name="Jakobsen K.S."/>
            <person name="Wulff B.B."/>
            <person name="Steuernagel B."/>
            <person name="Mayer K.F."/>
            <person name="Olsen O.A."/>
        </authorList>
    </citation>
    <scope>NUCLEOTIDE SEQUENCE [LARGE SCALE GENOMIC DNA]</scope>
    <source>
        <strain evidence="2">cv. AL8/78</strain>
    </source>
</reference>
<protein>
    <submittedName>
        <fullName evidence="1">Uncharacterized protein</fullName>
    </submittedName>
</protein>
<reference evidence="1" key="3">
    <citation type="journal article" date="2017" name="Nature">
        <title>Genome sequence of the progenitor of the wheat D genome Aegilops tauschii.</title>
        <authorList>
            <person name="Luo M.C."/>
            <person name="Gu Y.Q."/>
            <person name="Puiu D."/>
            <person name="Wang H."/>
            <person name="Twardziok S.O."/>
            <person name="Deal K.R."/>
            <person name="Huo N."/>
            <person name="Zhu T."/>
            <person name="Wang L."/>
            <person name="Wang Y."/>
            <person name="McGuire P.E."/>
            <person name="Liu S."/>
            <person name="Long H."/>
            <person name="Ramasamy R.K."/>
            <person name="Rodriguez J.C."/>
            <person name="Van S.L."/>
            <person name="Yuan L."/>
            <person name="Wang Z."/>
            <person name="Xia Z."/>
            <person name="Xiao L."/>
            <person name="Anderson O.D."/>
            <person name="Ouyang S."/>
            <person name="Liang Y."/>
            <person name="Zimin A.V."/>
            <person name="Pertea G."/>
            <person name="Qi P."/>
            <person name="Bennetzen J.L."/>
            <person name="Dai X."/>
            <person name="Dawson M.W."/>
            <person name="Muller H.G."/>
            <person name="Kugler K."/>
            <person name="Rivarola-Duarte L."/>
            <person name="Spannagl M."/>
            <person name="Mayer K.F.X."/>
            <person name="Lu F.H."/>
            <person name="Bevan M.W."/>
            <person name="Leroy P."/>
            <person name="Li P."/>
            <person name="You F.M."/>
            <person name="Sun Q."/>
            <person name="Liu Z."/>
            <person name="Lyons E."/>
            <person name="Wicker T."/>
            <person name="Salzberg S.L."/>
            <person name="Devos K.M."/>
            <person name="Dvorak J."/>
        </authorList>
    </citation>
    <scope>NUCLEOTIDE SEQUENCE [LARGE SCALE GENOMIC DNA]</scope>
    <source>
        <strain evidence="1">cv. AL8/78</strain>
    </source>
</reference>
<evidence type="ECO:0000313" key="2">
    <source>
        <dbReference type="Proteomes" id="UP000015105"/>
    </source>
</evidence>
<name>A0A453R7N6_AEGTS</name>
<dbReference type="EnsemblPlants" id="AET7Gv20491800.3">
    <property type="protein sequence ID" value="AET7Gv20491800.3"/>
    <property type="gene ID" value="AET7Gv20491800"/>
</dbReference>
<keyword evidence="2" id="KW-1185">Reference proteome</keyword>